<sequence length="55" mass="6230">MKKKIPTFKSDREADEFVAKADLAKYDLSGAQLVRFDLKLKDKSITAVSRNSRAQ</sequence>
<gene>
    <name evidence="1" type="ORF">DM484_28195</name>
</gene>
<dbReference type="EMBL" id="QJPH01000550">
    <property type="protein sequence ID" value="PZN70585.1"/>
    <property type="molecule type" value="Genomic_DNA"/>
</dbReference>
<comment type="caution">
    <text evidence="1">The sequence shown here is derived from an EMBL/GenBank/DDBJ whole genome shotgun (WGS) entry which is preliminary data.</text>
</comment>
<accession>A0A2W4QE41</accession>
<evidence type="ECO:0000313" key="1">
    <source>
        <dbReference type="EMBL" id="PZN70585.1"/>
    </source>
</evidence>
<protein>
    <submittedName>
        <fullName evidence="1">Uncharacterized protein</fullName>
    </submittedName>
</protein>
<dbReference type="Proteomes" id="UP000249396">
    <property type="component" value="Unassembled WGS sequence"/>
</dbReference>
<name>A0A2W4QE41_9GAMM</name>
<dbReference type="AlphaFoldDB" id="A0A2W4QE41"/>
<dbReference type="Pfam" id="PF12441">
    <property type="entry name" value="CopG_antitoxin"/>
    <property type="match status" value="1"/>
</dbReference>
<evidence type="ECO:0000313" key="2">
    <source>
        <dbReference type="Proteomes" id="UP000249396"/>
    </source>
</evidence>
<organism evidence="1 2">
    <name type="scientific">Candidatus Methylumidiphilus alinenensis</name>
    <dbReference type="NCBI Taxonomy" id="2202197"/>
    <lineage>
        <taxon>Bacteria</taxon>
        <taxon>Pseudomonadati</taxon>
        <taxon>Pseudomonadota</taxon>
        <taxon>Gammaproteobacteria</taxon>
        <taxon>Methylococcales</taxon>
        <taxon>Candidatus Methylumidiphilus</taxon>
    </lineage>
</organism>
<dbReference type="InterPro" id="IPR022148">
    <property type="entry name" value="CopG_antitoxin"/>
</dbReference>
<reference evidence="1 2" key="1">
    <citation type="journal article" date="2018" name="Aquat. Microb. Ecol.">
        <title>Gammaproteobacterial methanotrophs dominate.</title>
        <authorList>
            <person name="Rissanen A.J."/>
            <person name="Saarenheimo J."/>
            <person name="Tiirola M."/>
            <person name="Peura S."/>
            <person name="Aalto S.L."/>
            <person name="Karvinen A."/>
            <person name="Nykanen H."/>
        </authorList>
    </citation>
    <scope>NUCLEOTIDE SEQUENCE [LARGE SCALE GENOMIC DNA]</scope>
    <source>
        <strain evidence="1">AMbin10</strain>
    </source>
</reference>
<proteinExistence type="predicted"/>